<name>A0A645AGL6_9ZZZZ</name>
<feature type="transmembrane region" description="Helical" evidence="6">
    <location>
        <begin position="61"/>
        <end position="83"/>
    </location>
</feature>
<feature type="transmembrane region" description="Helical" evidence="6">
    <location>
        <begin position="288"/>
        <end position="305"/>
    </location>
</feature>
<dbReference type="GO" id="GO:0016020">
    <property type="term" value="C:membrane"/>
    <property type="evidence" value="ECO:0007669"/>
    <property type="project" value="UniProtKB-SubCell"/>
</dbReference>
<evidence type="ECO:0000256" key="4">
    <source>
        <dbReference type="ARBA" id="ARBA00022989"/>
    </source>
</evidence>
<dbReference type="Pfam" id="PF03600">
    <property type="entry name" value="CitMHS"/>
    <property type="match status" value="1"/>
</dbReference>
<comment type="caution">
    <text evidence="8">The sequence shown here is derived from an EMBL/GenBank/DDBJ whole genome shotgun (WGS) entry which is preliminary data.</text>
</comment>
<evidence type="ECO:0000313" key="8">
    <source>
        <dbReference type="EMBL" id="MPM52352.1"/>
    </source>
</evidence>
<keyword evidence="5 6" id="KW-0472">Membrane</keyword>
<evidence type="ECO:0000256" key="1">
    <source>
        <dbReference type="ARBA" id="ARBA00004141"/>
    </source>
</evidence>
<evidence type="ECO:0000256" key="6">
    <source>
        <dbReference type="SAM" id="Phobius"/>
    </source>
</evidence>
<gene>
    <name evidence="8" type="primary">citN_5</name>
    <name evidence="8" type="ORF">SDC9_99111</name>
</gene>
<feature type="transmembrane region" description="Helical" evidence="6">
    <location>
        <begin position="365"/>
        <end position="389"/>
    </location>
</feature>
<reference evidence="8" key="1">
    <citation type="submission" date="2019-08" db="EMBL/GenBank/DDBJ databases">
        <authorList>
            <person name="Kucharzyk K."/>
            <person name="Murdoch R.W."/>
            <person name="Higgins S."/>
            <person name="Loffler F."/>
        </authorList>
    </citation>
    <scope>NUCLEOTIDE SEQUENCE</scope>
</reference>
<feature type="transmembrane region" description="Helical" evidence="6">
    <location>
        <begin position="235"/>
        <end position="268"/>
    </location>
</feature>
<keyword evidence="3 6" id="KW-0812">Transmembrane</keyword>
<keyword evidence="4 6" id="KW-1133">Transmembrane helix</keyword>
<protein>
    <submittedName>
        <fullName evidence="8">Citrate transporter</fullName>
    </submittedName>
</protein>
<dbReference type="AlphaFoldDB" id="A0A645AGL6"/>
<dbReference type="InterPro" id="IPR004680">
    <property type="entry name" value="Cit_transptr-like_dom"/>
</dbReference>
<evidence type="ECO:0000256" key="5">
    <source>
        <dbReference type="ARBA" id="ARBA00023136"/>
    </source>
</evidence>
<organism evidence="8">
    <name type="scientific">bioreactor metagenome</name>
    <dbReference type="NCBI Taxonomy" id="1076179"/>
    <lineage>
        <taxon>unclassified sequences</taxon>
        <taxon>metagenomes</taxon>
        <taxon>ecological metagenomes</taxon>
    </lineage>
</organism>
<dbReference type="InterPro" id="IPR014738">
    <property type="entry name" value="Citrate_transporter"/>
</dbReference>
<keyword evidence="2" id="KW-0813">Transport</keyword>
<feature type="domain" description="Citrate transporter-like" evidence="7">
    <location>
        <begin position="14"/>
        <end position="379"/>
    </location>
</feature>
<sequence>MLAVAGFSMIIVFMFLIMTKKLAPMLALMIVPILFALGLGFGPGIGKMAMAGVKQVAPTGVMLFFAIIYFSLMLEAGLFSPLVKKVLIWVKGDPLKICVGTAILATGVSFDGDGSTTYLITTAALYTIHRKVGIKPVILPTIVILCNSVLNIIPWGGPTARVLAALHLEIGEVFTPMIPGMVVGALYIWAFSYYLGKKERERIGTVALDEKSIVAQYEASITDEEKEMARPKLIWFNLILTVVLFVTLMSDVVPSAIIFMVGTALALMVNYPKSKEQSARLISSGSNAIPVVGMVFAAGIFTGIMSGTKMVEVMAQAIVHAIPVSMGPHMGFISAFLSLPGVFFLTNDAYYFGVLPVLNQAANSYGVPTAMMGIASLIGQGAHLLSPLVPSTYLLVGLNKIEFGDLQRYALLPAIGLSFCMLIVALIRGIVTI</sequence>
<feature type="transmembrane region" description="Helical" evidence="6">
    <location>
        <begin position="317"/>
        <end position="345"/>
    </location>
</feature>
<evidence type="ECO:0000256" key="2">
    <source>
        <dbReference type="ARBA" id="ARBA00022448"/>
    </source>
</evidence>
<evidence type="ECO:0000256" key="3">
    <source>
        <dbReference type="ARBA" id="ARBA00022692"/>
    </source>
</evidence>
<dbReference type="GO" id="GO:0015137">
    <property type="term" value="F:citrate transmembrane transporter activity"/>
    <property type="evidence" value="ECO:0007669"/>
    <property type="project" value="InterPro"/>
</dbReference>
<feature type="transmembrane region" description="Helical" evidence="6">
    <location>
        <begin position="410"/>
        <end position="431"/>
    </location>
</feature>
<feature type="transmembrane region" description="Helical" evidence="6">
    <location>
        <begin position="137"/>
        <end position="157"/>
    </location>
</feature>
<evidence type="ECO:0000259" key="7">
    <source>
        <dbReference type="Pfam" id="PF03600"/>
    </source>
</evidence>
<feature type="transmembrane region" description="Helical" evidence="6">
    <location>
        <begin position="177"/>
        <end position="195"/>
    </location>
</feature>
<dbReference type="NCBIfam" id="TIGR00784">
    <property type="entry name" value="citMHS"/>
    <property type="match status" value="1"/>
</dbReference>
<accession>A0A645AGL6</accession>
<dbReference type="EMBL" id="VSSQ01013822">
    <property type="protein sequence ID" value="MPM52352.1"/>
    <property type="molecule type" value="Genomic_DNA"/>
</dbReference>
<proteinExistence type="predicted"/>
<comment type="subcellular location">
    <subcellularLocation>
        <location evidence="1">Membrane</location>
        <topology evidence="1">Multi-pass membrane protein</topology>
    </subcellularLocation>
</comment>